<dbReference type="GO" id="GO:0048813">
    <property type="term" value="P:dendrite morphogenesis"/>
    <property type="evidence" value="ECO:0007669"/>
    <property type="project" value="UniProtKB-ARBA"/>
</dbReference>
<evidence type="ECO:0000256" key="3">
    <source>
        <dbReference type="ARBA" id="ARBA00022902"/>
    </source>
</evidence>
<comment type="caution">
    <text evidence="8">The sequence shown here is derived from an EMBL/GenBank/DDBJ whole genome shotgun (WGS) entry which is preliminary data.</text>
</comment>
<evidence type="ECO:0000256" key="4">
    <source>
        <dbReference type="ARBA" id="ARBA00023242"/>
    </source>
</evidence>
<dbReference type="GO" id="GO:0016199">
    <property type="term" value="P:axon midline choice point recognition"/>
    <property type="evidence" value="ECO:0007669"/>
    <property type="project" value="UniProtKB-ARBA"/>
</dbReference>
<name>A0A1D2MP13_ORCCI</name>
<keyword evidence="3" id="KW-0524">Neurogenesis</keyword>
<dbReference type="PANTHER" id="PTHR23110">
    <property type="entry name" value="BTB DOMAIN TRANSCRIPTION FACTOR"/>
    <property type="match status" value="1"/>
</dbReference>
<dbReference type="Gene3D" id="1.10.10.60">
    <property type="entry name" value="Homeodomain-like"/>
    <property type="match status" value="1"/>
</dbReference>
<dbReference type="Proteomes" id="UP000094527">
    <property type="component" value="Unassembled WGS sequence"/>
</dbReference>
<feature type="compositionally biased region" description="Polar residues" evidence="6">
    <location>
        <begin position="352"/>
        <end position="368"/>
    </location>
</feature>
<dbReference type="PROSITE" id="PS50097">
    <property type="entry name" value="BTB"/>
    <property type="match status" value="1"/>
</dbReference>
<dbReference type="PANTHER" id="PTHR23110:SF111">
    <property type="entry name" value="LONGITUDINALS LACKING PROTEIN, ISOFORMS F_I_K_T"/>
    <property type="match status" value="1"/>
</dbReference>
<evidence type="ECO:0000256" key="6">
    <source>
        <dbReference type="SAM" id="MobiDB-lite"/>
    </source>
</evidence>
<evidence type="ECO:0000259" key="7">
    <source>
        <dbReference type="PROSITE" id="PS50097"/>
    </source>
</evidence>
<feature type="domain" description="BTB" evidence="7">
    <location>
        <begin position="60"/>
        <end position="132"/>
    </location>
</feature>
<dbReference type="GO" id="GO:0045476">
    <property type="term" value="P:nurse cell apoptotic process"/>
    <property type="evidence" value="ECO:0007669"/>
    <property type="project" value="UniProtKB-ARBA"/>
</dbReference>
<evidence type="ECO:0000256" key="2">
    <source>
        <dbReference type="ARBA" id="ARBA00022782"/>
    </source>
</evidence>
<dbReference type="SMART" id="SM00225">
    <property type="entry name" value="BTB"/>
    <property type="match status" value="1"/>
</dbReference>
<dbReference type="GO" id="GO:0035167">
    <property type="term" value="P:larval lymph gland hemopoiesis"/>
    <property type="evidence" value="ECO:0007669"/>
    <property type="project" value="UniProtKB-ARBA"/>
</dbReference>
<dbReference type="GO" id="GO:0007526">
    <property type="term" value="P:larval somatic muscle development"/>
    <property type="evidence" value="ECO:0007669"/>
    <property type="project" value="UniProtKB-ARBA"/>
</dbReference>
<dbReference type="Pfam" id="PF00651">
    <property type="entry name" value="BTB"/>
    <property type="match status" value="1"/>
</dbReference>
<evidence type="ECO:0000256" key="5">
    <source>
        <dbReference type="ARBA" id="ARBA00037382"/>
    </source>
</evidence>
<keyword evidence="4" id="KW-0539">Nucleus</keyword>
<feature type="region of interest" description="Disordered" evidence="6">
    <location>
        <begin position="352"/>
        <end position="392"/>
    </location>
</feature>
<feature type="compositionally biased region" description="Basic and acidic residues" evidence="6">
    <location>
        <begin position="381"/>
        <end position="392"/>
    </location>
</feature>
<dbReference type="SUPFAM" id="SSF54695">
    <property type="entry name" value="POZ domain"/>
    <property type="match status" value="1"/>
</dbReference>
<protein>
    <submittedName>
        <fullName evidence="8">Protein bric-a-brac 1</fullName>
    </submittedName>
</protein>
<accession>A0A1D2MP13</accession>
<evidence type="ECO:0000313" key="8">
    <source>
        <dbReference type="EMBL" id="ODM94753.1"/>
    </source>
</evidence>
<comment type="function">
    <text evidence="5">Putative transcription factor required for axon growth and guidance in the central and peripheral nervous systems. Repels CNS axons away from the midline by promoting the expression of the midline repellent sli and its receptor robo.</text>
</comment>
<proteinExistence type="predicted"/>
<dbReference type="InterPro" id="IPR000210">
    <property type="entry name" value="BTB/POZ_dom"/>
</dbReference>
<dbReference type="AlphaFoldDB" id="A0A1D2MP13"/>
<feature type="compositionally biased region" description="Pro residues" evidence="6">
    <location>
        <begin position="450"/>
        <end position="462"/>
    </location>
</feature>
<dbReference type="InterPro" id="IPR011333">
    <property type="entry name" value="SKP1/BTB/POZ_sf"/>
</dbReference>
<sequence>MASTENTTNDFSKTGVDLFASSSENEEKTGNTTNNPRTFQVTYKHHHDTLSKGLFTDAHSDILLACDGESFKCHKVILCSVSKQFATVIGNLGSLNTSGSGQLPVIMINGMRPLILKNLIEFMYRGTVSILSENIDEFIKAGKEMKVHGLIKNMQEAPIDCSGLGQGNSLEHFLSAEIDETGGDAGLGGSGINNDGNCSSRTVTATSDISNCDEDDFKPNWRNPSPETSRHKIKPERPMVVEKAKKSKLKLKFLPTHSSTAKKASSFKEPYSRPGITRIRKTSSTYQVLQPLNIKMEGISMSEDFDDGVINSEEGQLENRGKSPVRLPNVGNDSYTGLRKIITSYFPPSDISQQDIDSQENAANNASLSVAPRKRLIPKTEPTERGKEVKKSKRSEVVIRKTKEERDEFEKLMQAAIKQVMESHNVVRSAKTHGVPASTLRGRLKKLGYCPPPKAPPKPQSE</sequence>
<keyword evidence="1" id="KW-0217">Developmental protein</keyword>
<dbReference type="EMBL" id="LJIJ01000757">
    <property type="protein sequence ID" value="ODM94753.1"/>
    <property type="molecule type" value="Genomic_DNA"/>
</dbReference>
<dbReference type="OrthoDB" id="10261408at2759"/>
<keyword evidence="9" id="KW-1185">Reference proteome</keyword>
<evidence type="ECO:0000256" key="1">
    <source>
        <dbReference type="ARBA" id="ARBA00022473"/>
    </source>
</evidence>
<dbReference type="GO" id="GO:0006357">
    <property type="term" value="P:regulation of transcription by RNA polymerase II"/>
    <property type="evidence" value="ECO:0007669"/>
    <property type="project" value="TreeGrafter"/>
</dbReference>
<organism evidence="8 9">
    <name type="scientific">Orchesella cincta</name>
    <name type="common">Springtail</name>
    <name type="synonym">Podura cincta</name>
    <dbReference type="NCBI Taxonomy" id="48709"/>
    <lineage>
        <taxon>Eukaryota</taxon>
        <taxon>Metazoa</taxon>
        <taxon>Ecdysozoa</taxon>
        <taxon>Arthropoda</taxon>
        <taxon>Hexapoda</taxon>
        <taxon>Collembola</taxon>
        <taxon>Entomobryomorpha</taxon>
        <taxon>Entomobryoidea</taxon>
        <taxon>Orchesellidae</taxon>
        <taxon>Orchesellinae</taxon>
        <taxon>Orchesella</taxon>
    </lineage>
</organism>
<dbReference type="GO" id="GO:0007464">
    <property type="term" value="P:R3/R4 cell fate commitment"/>
    <property type="evidence" value="ECO:0007669"/>
    <property type="project" value="UniProtKB-ARBA"/>
</dbReference>
<dbReference type="InterPro" id="IPR051095">
    <property type="entry name" value="Dros_DevTransReg"/>
</dbReference>
<dbReference type="CDD" id="cd18315">
    <property type="entry name" value="BTB_POZ_BAB-like"/>
    <property type="match status" value="1"/>
</dbReference>
<dbReference type="GO" id="GO:0008406">
    <property type="term" value="P:gonad development"/>
    <property type="evidence" value="ECO:0007669"/>
    <property type="project" value="UniProtKB-ARBA"/>
</dbReference>
<gene>
    <name evidence="8" type="ORF">Ocin01_11929</name>
</gene>
<reference evidence="8 9" key="1">
    <citation type="journal article" date="2016" name="Genome Biol. Evol.">
        <title>Gene Family Evolution Reflects Adaptation to Soil Environmental Stressors in the Genome of the Collembolan Orchesella cincta.</title>
        <authorList>
            <person name="Faddeeva-Vakhrusheva A."/>
            <person name="Derks M.F."/>
            <person name="Anvar S.Y."/>
            <person name="Agamennone V."/>
            <person name="Suring W."/>
            <person name="Smit S."/>
            <person name="van Straalen N.M."/>
            <person name="Roelofs D."/>
        </authorList>
    </citation>
    <scope>NUCLEOTIDE SEQUENCE [LARGE SCALE GENOMIC DNA]</scope>
    <source>
        <tissue evidence="8">Mixed pool</tissue>
    </source>
</reference>
<dbReference type="GO" id="GO:0045467">
    <property type="term" value="P:R7 cell development"/>
    <property type="evidence" value="ECO:0007669"/>
    <property type="project" value="UniProtKB-ARBA"/>
</dbReference>
<keyword evidence="2" id="KW-0221">Differentiation</keyword>
<feature type="region of interest" description="Disordered" evidence="6">
    <location>
        <begin position="429"/>
        <end position="462"/>
    </location>
</feature>
<dbReference type="Gene3D" id="3.30.710.10">
    <property type="entry name" value="Potassium Channel Kv1.1, Chain A"/>
    <property type="match status" value="1"/>
</dbReference>
<evidence type="ECO:0000313" key="9">
    <source>
        <dbReference type="Proteomes" id="UP000094527"/>
    </source>
</evidence>
<dbReference type="GO" id="GO:0005634">
    <property type="term" value="C:nucleus"/>
    <property type="evidence" value="ECO:0007669"/>
    <property type="project" value="TreeGrafter"/>
</dbReference>